<gene>
    <name evidence="1" type="ORF">SanaruYs_15670</name>
</gene>
<comment type="caution">
    <text evidence="1">The sequence shown here is derived from an EMBL/GenBank/DDBJ whole genome shotgun (WGS) entry which is preliminary data.</text>
</comment>
<evidence type="ECO:0000313" key="1">
    <source>
        <dbReference type="EMBL" id="GCC51342.1"/>
    </source>
</evidence>
<keyword evidence="2" id="KW-1185">Reference proteome</keyword>
<proteinExistence type="predicted"/>
<organism evidence="1 2">
    <name type="scientific">Chryseotalea sanaruensis</name>
    <dbReference type="NCBI Taxonomy" id="2482724"/>
    <lineage>
        <taxon>Bacteria</taxon>
        <taxon>Pseudomonadati</taxon>
        <taxon>Bacteroidota</taxon>
        <taxon>Cytophagia</taxon>
        <taxon>Cytophagales</taxon>
        <taxon>Chryseotaleaceae</taxon>
        <taxon>Chryseotalea</taxon>
    </lineage>
</organism>
<protein>
    <submittedName>
        <fullName evidence="1">Uncharacterized protein</fullName>
    </submittedName>
</protein>
<dbReference type="AlphaFoldDB" id="A0A401U8X1"/>
<accession>A0A401U8X1</accession>
<dbReference type="EMBL" id="BHXQ01000003">
    <property type="protein sequence ID" value="GCC51342.1"/>
    <property type="molecule type" value="Genomic_DNA"/>
</dbReference>
<dbReference type="Proteomes" id="UP000288227">
    <property type="component" value="Unassembled WGS sequence"/>
</dbReference>
<sequence>MLRLLSIGLITLLLYQSAGFIVTFELGVSAIRKEVKEKLIQKGEGSIVRLAFHKSSRIAFKDEGKEIYHQSNMYDILRQEIKGDSLIFTCFHDIAESKLVADFEQEVKAITDQEQSKNKNNKSVHKKYEYIQSIVSTATVSSVFHLAEHHTLFEGQLSNTYLLILYPPPEVS</sequence>
<dbReference type="OrthoDB" id="680635at2"/>
<dbReference type="RefSeq" id="WP_127122011.1">
    <property type="nucleotide sequence ID" value="NZ_BHXQ01000003.1"/>
</dbReference>
<reference evidence="1 2" key="1">
    <citation type="submission" date="2018-11" db="EMBL/GenBank/DDBJ databases">
        <title>Chryseotalea sanarue gen. nov., sp., nov., a member of the family Cytophagaceae, isolated from a brackish lake in Hamamatsu Japan.</title>
        <authorList>
            <person name="Maejima Y."/>
            <person name="Iino T."/>
            <person name="Muraguchi Y."/>
            <person name="Fukuda K."/>
            <person name="Ohkuma M."/>
            <person name="Moriuchi R."/>
            <person name="Dohra H."/>
            <person name="Kimbara K."/>
            <person name="Shintani M."/>
        </authorList>
    </citation>
    <scope>NUCLEOTIDE SEQUENCE [LARGE SCALE GENOMIC DNA]</scope>
    <source>
        <strain evidence="1 2">Ys</strain>
    </source>
</reference>
<evidence type="ECO:0000313" key="2">
    <source>
        <dbReference type="Proteomes" id="UP000288227"/>
    </source>
</evidence>
<name>A0A401U8X1_9BACT</name>